<name>A0ABD5IYL0_9BACL</name>
<dbReference type="PROSITE" id="PS51257">
    <property type="entry name" value="PROKAR_LIPOPROTEIN"/>
    <property type="match status" value="1"/>
</dbReference>
<organism evidence="2 3">
    <name type="scientific">Anoxybacteroides rupiense</name>
    <dbReference type="NCBI Taxonomy" id="311460"/>
    <lineage>
        <taxon>Bacteria</taxon>
        <taxon>Bacillati</taxon>
        <taxon>Bacillota</taxon>
        <taxon>Bacilli</taxon>
        <taxon>Bacillales</taxon>
        <taxon>Anoxybacillaceae</taxon>
        <taxon>Anoxybacteroides</taxon>
    </lineage>
</organism>
<comment type="caution">
    <text evidence="2">The sequence shown here is derived from an EMBL/GenBank/DDBJ whole genome shotgun (WGS) entry which is preliminary data.</text>
</comment>
<protein>
    <submittedName>
        <fullName evidence="2">Uncharacterized protein</fullName>
    </submittedName>
</protein>
<evidence type="ECO:0000256" key="1">
    <source>
        <dbReference type="SAM" id="MobiDB-lite"/>
    </source>
</evidence>
<proteinExistence type="predicted"/>
<evidence type="ECO:0000313" key="2">
    <source>
        <dbReference type="EMBL" id="MED5052825.1"/>
    </source>
</evidence>
<dbReference type="RefSeq" id="WP_328219063.1">
    <property type="nucleotide sequence ID" value="NZ_JARTLI010000035.1"/>
</dbReference>
<accession>A0ABD5IYL0</accession>
<reference evidence="2 3" key="1">
    <citation type="submission" date="2023-03" db="EMBL/GenBank/DDBJ databases">
        <title>Bacillus Genome Sequencing.</title>
        <authorList>
            <person name="Dunlap C."/>
        </authorList>
    </citation>
    <scope>NUCLEOTIDE SEQUENCE [LARGE SCALE GENOMIC DNA]</scope>
    <source>
        <strain evidence="2 3">NRS-38</strain>
    </source>
</reference>
<gene>
    <name evidence="2" type="ORF">P9850_13515</name>
</gene>
<evidence type="ECO:0000313" key="3">
    <source>
        <dbReference type="Proteomes" id="UP001339962"/>
    </source>
</evidence>
<feature type="compositionally biased region" description="Basic and acidic residues" evidence="1">
    <location>
        <begin position="9"/>
        <end position="18"/>
    </location>
</feature>
<feature type="region of interest" description="Disordered" evidence="1">
    <location>
        <begin position="1"/>
        <end position="23"/>
    </location>
</feature>
<dbReference type="EMBL" id="JARTLI010000035">
    <property type="protein sequence ID" value="MED5052825.1"/>
    <property type="molecule type" value="Genomic_DNA"/>
</dbReference>
<dbReference type="Proteomes" id="UP001339962">
    <property type="component" value="Unassembled WGS sequence"/>
</dbReference>
<sequence length="58" mass="6406">MSHRKKADRKYGQSEGVEKNGGSAAMTYGCFCSSDTSFAPPTSSEWSFMSRRPIYVSC</sequence>
<dbReference type="AlphaFoldDB" id="A0ABD5IYL0"/>